<organism evidence="7 8">
    <name type="scientific">Kibdelosporangium aridum</name>
    <dbReference type="NCBI Taxonomy" id="2030"/>
    <lineage>
        <taxon>Bacteria</taxon>
        <taxon>Bacillati</taxon>
        <taxon>Actinomycetota</taxon>
        <taxon>Actinomycetes</taxon>
        <taxon>Pseudonocardiales</taxon>
        <taxon>Pseudonocardiaceae</taxon>
        <taxon>Kibdelosporangium</taxon>
    </lineage>
</organism>
<proteinExistence type="inferred from homology"/>
<keyword evidence="8" id="KW-1185">Reference proteome</keyword>
<dbReference type="GO" id="GO:0004058">
    <property type="term" value="F:aromatic-L-amino-acid decarboxylase activity"/>
    <property type="evidence" value="ECO:0007669"/>
    <property type="project" value="UniProtKB-ARBA"/>
</dbReference>
<dbReference type="EMBL" id="FWXV01000003">
    <property type="protein sequence ID" value="SMD09795.1"/>
    <property type="molecule type" value="Genomic_DNA"/>
</dbReference>
<dbReference type="Proteomes" id="UP000192674">
    <property type="component" value="Unassembled WGS sequence"/>
</dbReference>
<dbReference type="Gene3D" id="3.90.1150.10">
    <property type="entry name" value="Aspartate Aminotransferase, domain 1"/>
    <property type="match status" value="1"/>
</dbReference>
<keyword evidence="3 6" id="KW-0456">Lyase</keyword>
<dbReference type="GO" id="GO:0030170">
    <property type="term" value="F:pyridoxal phosphate binding"/>
    <property type="evidence" value="ECO:0007669"/>
    <property type="project" value="InterPro"/>
</dbReference>
<evidence type="ECO:0000313" key="8">
    <source>
        <dbReference type="Proteomes" id="UP000192674"/>
    </source>
</evidence>
<dbReference type="InterPro" id="IPR002129">
    <property type="entry name" value="PyrdxlP-dep_de-COase"/>
</dbReference>
<evidence type="ECO:0000256" key="1">
    <source>
        <dbReference type="ARBA" id="ARBA00001933"/>
    </source>
</evidence>
<reference evidence="7 8" key="1">
    <citation type="submission" date="2017-04" db="EMBL/GenBank/DDBJ databases">
        <authorList>
            <person name="Afonso C.L."/>
            <person name="Miller P.J."/>
            <person name="Scott M.A."/>
            <person name="Spackman E."/>
            <person name="Goraichik I."/>
            <person name="Dimitrov K.M."/>
            <person name="Suarez D.L."/>
            <person name="Swayne D.E."/>
        </authorList>
    </citation>
    <scope>NUCLEOTIDE SEQUENCE [LARGE SCALE GENOMIC DNA]</scope>
    <source>
        <strain evidence="7 8">DSM 43828</strain>
    </source>
</reference>
<evidence type="ECO:0000256" key="5">
    <source>
        <dbReference type="PIRSR" id="PIRSR602129-50"/>
    </source>
</evidence>
<sequence length="459" mass="48644">MIPAEQVLAELREMRADDLPTHGGRTMAYVYDSGLARIDELGAAAHALASSANGLDPTAFPSLLRMENEVVGTAAKLLNGGAGQITSGGTESCMLAVLAARKARPDVDRPSIVFPVTAHAAFHKAAYYFGIRPVAVPVGEDFTADPEAIRAAIDDTTVLVVASAPSYAHGVIDPIADIALAAAERGVRCHVDACIGGWVLPYFARLGVDVPLFDFRVPGVTSISVDLHKYAYCPKGTSVLLHRDAELRRSQYFASAAWPGYTMLNSTMQSTRSGGPVAAAWAVVRHVGDDGYLELASKTLTAVQRLRQGITQAGLTVLGDPVSTLLAVTTPEVDLFSLADRMRDRGWYVQPQFAFQNSPANLHLTVTAANHGNEDEFLRDLTAAIAEAKPIVVDTGLVDGLDASTLTADQFDNLLASVDMSAGMAAVNTLLAAAPAQLRERLLTEFLGRLYTSGVDAGQ</sequence>
<comment type="similarity">
    <text evidence="4">Belongs to the group II decarboxylase family. Sphingosine-1-phosphate lyase subfamily.</text>
</comment>
<dbReference type="InterPro" id="IPR015422">
    <property type="entry name" value="PyrdxlP-dep_Trfase_small"/>
</dbReference>
<dbReference type="InterPro" id="IPR050477">
    <property type="entry name" value="GrpII_AminoAcid_Decarb"/>
</dbReference>
<evidence type="ECO:0000256" key="2">
    <source>
        <dbReference type="ARBA" id="ARBA00022898"/>
    </source>
</evidence>
<protein>
    <submittedName>
        <fullName evidence="7">Glutamate or tyrosine decarboxylase</fullName>
    </submittedName>
</protein>
<accession>A0A1Y5XSS5</accession>
<evidence type="ECO:0000256" key="6">
    <source>
        <dbReference type="RuleBase" id="RU000382"/>
    </source>
</evidence>
<dbReference type="GO" id="GO:0019752">
    <property type="term" value="P:carboxylic acid metabolic process"/>
    <property type="evidence" value="ECO:0007669"/>
    <property type="project" value="InterPro"/>
</dbReference>
<gene>
    <name evidence="7" type="ORF">SAMN05661093_04517</name>
</gene>
<evidence type="ECO:0000256" key="3">
    <source>
        <dbReference type="ARBA" id="ARBA00023239"/>
    </source>
</evidence>
<keyword evidence="2 5" id="KW-0663">Pyridoxal phosphate</keyword>
<comment type="cofactor">
    <cofactor evidence="1 5 6">
        <name>pyridoxal 5'-phosphate</name>
        <dbReference type="ChEBI" id="CHEBI:597326"/>
    </cofactor>
</comment>
<dbReference type="PANTHER" id="PTHR42735:SF6">
    <property type="entry name" value="SPHINGOSINE-1-PHOSPHATE LYASE 1"/>
    <property type="match status" value="1"/>
</dbReference>
<dbReference type="InterPro" id="IPR015421">
    <property type="entry name" value="PyrdxlP-dep_Trfase_major"/>
</dbReference>
<dbReference type="AlphaFoldDB" id="A0A1Y5XSS5"/>
<feature type="modified residue" description="N6-(pyridoxal phosphate)lysine" evidence="5">
    <location>
        <position position="229"/>
    </location>
</feature>
<dbReference type="PANTHER" id="PTHR42735">
    <property type="match status" value="1"/>
</dbReference>
<evidence type="ECO:0000313" key="7">
    <source>
        <dbReference type="EMBL" id="SMD09795.1"/>
    </source>
</evidence>
<dbReference type="Gene3D" id="3.40.640.10">
    <property type="entry name" value="Type I PLP-dependent aspartate aminotransferase-like (Major domain)"/>
    <property type="match status" value="1"/>
</dbReference>
<dbReference type="InterPro" id="IPR015424">
    <property type="entry name" value="PyrdxlP-dep_Trfase"/>
</dbReference>
<dbReference type="SUPFAM" id="SSF53383">
    <property type="entry name" value="PLP-dependent transferases"/>
    <property type="match status" value="1"/>
</dbReference>
<dbReference type="Pfam" id="PF00282">
    <property type="entry name" value="Pyridoxal_deC"/>
    <property type="match status" value="1"/>
</dbReference>
<name>A0A1Y5XSS5_KIBAR</name>
<evidence type="ECO:0000256" key="4">
    <source>
        <dbReference type="ARBA" id="ARBA00038302"/>
    </source>
</evidence>